<dbReference type="Pfam" id="PF00046">
    <property type="entry name" value="Homeodomain"/>
    <property type="match status" value="2"/>
</dbReference>
<accession>A0A9P0B5Y4</accession>
<dbReference type="InterPro" id="IPR050877">
    <property type="entry name" value="EMX-VAX-Noto_Homeobox_TFs"/>
</dbReference>
<dbReference type="PANTHER" id="PTHR24339">
    <property type="entry name" value="HOMEOBOX PROTEIN EMX-RELATED"/>
    <property type="match status" value="1"/>
</dbReference>
<dbReference type="GO" id="GO:0000978">
    <property type="term" value="F:RNA polymerase II cis-regulatory region sequence-specific DNA binding"/>
    <property type="evidence" value="ECO:0007669"/>
    <property type="project" value="TreeGrafter"/>
</dbReference>
<dbReference type="SMART" id="SM00389">
    <property type="entry name" value="HOX"/>
    <property type="match status" value="1"/>
</dbReference>
<feature type="compositionally biased region" description="Acidic residues" evidence="7">
    <location>
        <begin position="213"/>
        <end position="223"/>
    </location>
</feature>
<dbReference type="SUPFAM" id="SSF46689">
    <property type="entry name" value="Homeodomain-like"/>
    <property type="match status" value="2"/>
</dbReference>
<keyword evidence="11" id="KW-1185">Reference proteome</keyword>
<dbReference type="PROSITE" id="PS50071">
    <property type="entry name" value="HOMEOBOX_2"/>
    <property type="match status" value="2"/>
</dbReference>
<dbReference type="CDD" id="cd00086">
    <property type="entry name" value="homeodomain"/>
    <property type="match status" value="2"/>
</dbReference>
<dbReference type="GO" id="GO:0000981">
    <property type="term" value="F:DNA-binding transcription factor activity, RNA polymerase II-specific"/>
    <property type="evidence" value="ECO:0007669"/>
    <property type="project" value="TreeGrafter"/>
</dbReference>
<keyword evidence="4 5" id="KW-0539">Nucleus</keyword>
<keyword evidence="2 5" id="KW-0238">DNA-binding</keyword>
<dbReference type="EMBL" id="OV121135">
    <property type="protein sequence ID" value="CAH0556118.1"/>
    <property type="molecule type" value="Genomic_DNA"/>
</dbReference>
<organism evidence="10 11">
    <name type="scientific">Brassicogethes aeneus</name>
    <name type="common">Rape pollen beetle</name>
    <name type="synonym">Meligethes aeneus</name>
    <dbReference type="NCBI Taxonomy" id="1431903"/>
    <lineage>
        <taxon>Eukaryota</taxon>
        <taxon>Metazoa</taxon>
        <taxon>Ecdysozoa</taxon>
        <taxon>Arthropoda</taxon>
        <taxon>Hexapoda</taxon>
        <taxon>Insecta</taxon>
        <taxon>Pterygota</taxon>
        <taxon>Neoptera</taxon>
        <taxon>Endopterygota</taxon>
        <taxon>Coleoptera</taxon>
        <taxon>Polyphaga</taxon>
        <taxon>Cucujiformia</taxon>
        <taxon>Nitidulidae</taxon>
        <taxon>Meligethinae</taxon>
        <taxon>Brassicogethes</taxon>
    </lineage>
</organism>
<feature type="DNA-binding region" description="Homeobox" evidence="5">
    <location>
        <begin position="279"/>
        <end position="303"/>
    </location>
</feature>
<gene>
    <name evidence="10" type="ORF">MELIAE_LOCUS7307</name>
</gene>
<dbReference type="GO" id="GO:0030182">
    <property type="term" value="P:neuron differentiation"/>
    <property type="evidence" value="ECO:0007669"/>
    <property type="project" value="TreeGrafter"/>
</dbReference>
<evidence type="ECO:0000256" key="5">
    <source>
        <dbReference type="PROSITE-ProRule" id="PRU00108"/>
    </source>
</evidence>
<dbReference type="Gene3D" id="1.10.10.60">
    <property type="entry name" value="Homeodomain-like"/>
    <property type="match status" value="2"/>
</dbReference>
<comment type="subcellular location">
    <subcellularLocation>
        <location evidence="1 5 6">Nucleus</location>
    </subcellularLocation>
</comment>
<reference evidence="10" key="1">
    <citation type="submission" date="2021-12" db="EMBL/GenBank/DDBJ databases">
        <authorList>
            <person name="King R."/>
        </authorList>
    </citation>
    <scope>NUCLEOTIDE SEQUENCE</scope>
</reference>
<keyword evidence="8" id="KW-1133">Transmembrane helix</keyword>
<feature type="transmembrane region" description="Helical" evidence="8">
    <location>
        <begin position="271"/>
        <end position="292"/>
    </location>
</feature>
<feature type="region of interest" description="Disordered" evidence="7">
    <location>
        <begin position="203"/>
        <end position="223"/>
    </location>
</feature>
<evidence type="ECO:0000256" key="4">
    <source>
        <dbReference type="ARBA" id="ARBA00023242"/>
    </source>
</evidence>
<evidence type="ECO:0000313" key="11">
    <source>
        <dbReference type="Proteomes" id="UP001154078"/>
    </source>
</evidence>
<evidence type="ECO:0000256" key="6">
    <source>
        <dbReference type="RuleBase" id="RU000682"/>
    </source>
</evidence>
<dbReference type="InterPro" id="IPR001356">
    <property type="entry name" value="HD"/>
</dbReference>
<dbReference type="AlphaFoldDB" id="A0A9P0B5Y4"/>
<name>A0A9P0B5Y4_BRAAE</name>
<sequence>MKHDSILFRYQLPERNNSDRLINYPTYTQRTFVGPDIPGFLLQPFRKPKRIRTAFSPSQLLKLEHAFEKNHYVVGAERKQLAQSLSLTETQFARAPPHQLSISHVRDYYHNKARFPPCNAQREQMRFAVPTLSFDSSRHLLFSTVLHLFAMNTLIRYITKKIRDVFTLSEINMRTCVAPFSFTLLIARLIKWDGPVSRVGSRPPIRRKGHYTEEEEEEEEEEQKEEKVFKLNNIAMDFLYVAFPVLLIVLSRRFISHCFISNLPLGGHTELTFLLLLYNGLSLSPVPVKVWFQNRRTKHKRMQQEEEAKTSQGGKSGTPNSNNAHHINKWKEETGEDQYGEYIDMDMEDDCISDVESES</sequence>
<dbReference type="GO" id="GO:0005634">
    <property type="term" value="C:nucleus"/>
    <property type="evidence" value="ECO:0007669"/>
    <property type="project" value="UniProtKB-SubCell"/>
</dbReference>
<evidence type="ECO:0000256" key="1">
    <source>
        <dbReference type="ARBA" id="ARBA00004123"/>
    </source>
</evidence>
<feature type="domain" description="Homeobox" evidence="9">
    <location>
        <begin position="46"/>
        <end position="112"/>
    </location>
</feature>
<evidence type="ECO:0000259" key="9">
    <source>
        <dbReference type="PROSITE" id="PS50071"/>
    </source>
</evidence>
<dbReference type="GO" id="GO:0007420">
    <property type="term" value="P:brain development"/>
    <property type="evidence" value="ECO:0007669"/>
    <property type="project" value="TreeGrafter"/>
</dbReference>
<dbReference type="OrthoDB" id="6159439at2759"/>
<feature type="DNA-binding region" description="Homeobox" evidence="5">
    <location>
        <begin position="48"/>
        <end position="113"/>
    </location>
</feature>
<protein>
    <recommendedName>
        <fullName evidence="9">Homeobox domain-containing protein</fullName>
    </recommendedName>
</protein>
<feature type="domain" description="Homeobox" evidence="9">
    <location>
        <begin position="277"/>
        <end position="302"/>
    </location>
</feature>
<evidence type="ECO:0000256" key="7">
    <source>
        <dbReference type="SAM" id="MobiDB-lite"/>
    </source>
</evidence>
<evidence type="ECO:0000256" key="8">
    <source>
        <dbReference type="SAM" id="Phobius"/>
    </source>
</evidence>
<evidence type="ECO:0000256" key="2">
    <source>
        <dbReference type="ARBA" id="ARBA00023125"/>
    </source>
</evidence>
<dbReference type="PANTHER" id="PTHR24339:SF28">
    <property type="entry name" value="E5-RELATED"/>
    <property type="match status" value="1"/>
</dbReference>
<keyword evidence="8" id="KW-0812">Transmembrane</keyword>
<evidence type="ECO:0000256" key="3">
    <source>
        <dbReference type="ARBA" id="ARBA00023155"/>
    </source>
</evidence>
<feature type="compositionally biased region" description="Polar residues" evidence="7">
    <location>
        <begin position="310"/>
        <end position="325"/>
    </location>
</feature>
<feature type="transmembrane region" description="Helical" evidence="8">
    <location>
        <begin position="234"/>
        <end position="251"/>
    </location>
</feature>
<keyword evidence="8" id="KW-0472">Membrane</keyword>
<evidence type="ECO:0000313" key="10">
    <source>
        <dbReference type="EMBL" id="CAH0556118.1"/>
    </source>
</evidence>
<proteinExistence type="predicted"/>
<dbReference type="Proteomes" id="UP001154078">
    <property type="component" value="Chromosome 4"/>
</dbReference>
<feature type="region of interest" description="Disordered" evidence="7">
    <location>
        <begin position="299"/>
        <end position="339"/>
    </location>
</feature>
<keyword evidence="3 5" id="KW-0371">Homeobox</keyword>
<dbReference type="InterPro" id="IPR009057">
    <property type="entry name" value="Homeodomain-like_sf"/>
</dbReference>